<evidence type="ECO:0000259" key="6">
    <source>
        <dbReference type="Pfam" id="PF01782"/>
    </source>
</evidence>
<dbReference type="Gene3D" id="2.40.30.60">
    <property type="entry name" value="RimM"/>
    <property type="match status" value="1"/>
</dbReference>
<keyword evidence="4 5" id="KW-0143">Chaperone</keyword>
<comment type="subunit">
    <text evidence="5">Binds ribosomal protein uS19.</text>
</comment>
<comment type="caution">
    <text evidence="8">The sequence shown here is derived from an EMBL/GenBank/DDBJ whole genome shotgun (WGS) entry which is preliminary data.</text>
</comment>
<organism evidence="8 9">
    <name type="scientific">Desulfotalea psychrophila</name>
    <dbReference type="NCBI Taxonomy" id="84980"/>
    <lineage>
        <taxon>Bacteria</taxon>
        <taxon>Pseudomonadati</taxon>
        <taxon>Thermodesulfobacteriota</taxon>
        <taxon>Desulfobulbia</taxon>
        <taxon>Desulfobulbales</taxon>
        <taxon>Desulfocapsaceae</taxon>
        <taxon>Desulfotalea</taxon>
    </lineage>
</organism>
<dbReference type="PANTHER" id="PTHR33692">
    <property type="entry name" value="RIBOSOME MATURATION FACTOR RIMM"/>
    <property type="match status" value="1"/>
</dbReference>
<dbReference type="InterPro" id="IPR056792">
    <property type="entry name" value="PRC_RimM"/>
</dbReference>
<comment type="domain">
    <text evidence="5">The PRC barrel domain binds ribosomal protein uS19.</text>
</comment>
<dbReference type="Pfam" id="PF24986">
    <property type="entry name" value="PRC_RimM"/>
    <property type="match status" value="1"/>
</dbReference>
<reference evidence="8 9" key="1">
    <citation type="submission" date="2021-02" db="EMBL/GenBank/DDBJ databases">
        <title>Activity-based single-cell genomes from oceanic crustal fluid captures similar information to metagenomic and metatranscriptomic surveys with orders of magnitude less sampling.</title>
        <authorList>
            <person name="D'Angelo T.S."/>
            <person name="Orcutt B.N."/>
        </authorList>
    </citation>
    <scope>NUCLEOTIDE SEQUENCE [LARGE SCALE GENOMIC DNA]</scope>
    <source>
        <strain evidence="8">AH-315-G02</strain>
    </source>
</reference>
<dbReference type="SUPFAM" id="SSF50447">
    <property type="entry name" value="Translation proteins"/>
    <property type="match status" value="1"/>
</dbReference>
<evidence type="ECO:0000313" key="8">
    <source>
        <dbReference type="EMBL" id="MBN4068817.1"/>
    </source>
</evidence>
<proteinExistence type="inferred from homology"/>
<dbReference type="Gene3D" id="2.30.30.240">
    <property type="entry name" value="PRC-barrel domain"/>
    <property type="match status" value="1"/>
</dbReference>
<dbReference type="EMBL" id="JAFITO010000058">
    <property type="protein sequence ID" value="MBN4068817.1"/>
    <property type="molecule type" value="Genomic_DNA"/>
</dbReference>
<evidence type="ECO:0000256" key="4">
    <source>
        <dbReference type="ARBA" id="ARBA00023186"/>
    </source>
</evidence>
<dbReference type="InterPro" id="IPR009000">
    <property type="entry name" value="Transl_B-barrel_sf"/>
</dbReference>
<comment type="subcellular location">
    <subcellularLocation>
        <location evidence="5">Cytoplasm</location>
    </subcellularLocation>
</comment>
<evidence type="ECO:0000256" key="3">
    <source>
        <dbReference type="ARBA" id="ARBA00022552"/>
    </source>
</evidence>
<dbReference type="PANTHER" id="PTHR33692:SF1">
    <property type="entry name" value="RIBOSOME MATURATION FACTOR RIMM"/>
    <property type="match status" value="1"/>
</dbReference>
<comment type="similarity">
    <text evidence="5">Belongs to the RimM family.</text>
</comment>
<dbReference type="HAMAP" id="MF_00014">
    <property type="entry name" value="Ribosome_mat_RimM"/>
    <property type="match status" value="1"/>
</dbReference>
<dbReference type="SUPFAM" id="SSF50346">
    <property type="entry name" value="PRC-barrel domain"/>
    <property type="match status" value="1"/>
</dbReference>
<evidence type="ECO:0000256" key="1">
    <source>
        <dbReference type="ARBA" id="ARBA00022490"/>
    </source>
</evidence>
<keyword evidence="3 5" id="KW-0698">rRNA processing</keyword>
<protein>
    <recommendedName>
        <fullName evidence="5">Ribosome maturation factor RimM</fullName>
    </recommendedName>
</protein>
<sequence>MADTFLFDTEKFVLIAKVSKAHGIKGELKLYAFSGQALSITQHRKLFLVSRQGELSPLLEVVRSRPGNKEAIVQFKGVNDRNDAEKLCGFGVLVQKDALPELDSDTFYLHELEGLQVKTEAGDLVGTVESFFNNGMQDIIVVKNGKSEVMIPLIPGIITERAKTCLTIAPPPGLLEINSDDSAKG</sequence>
<evidence type="ECO:0000313" key="9">
    <source>
        <dbReference type="Proteomes" id="UP000717534"/>
    </source>
</evidence>
<evidence type="ECO:0000259" key="7">
    <source>
        <dbReference type="Pfam" id="PF24986"/>
    </source>
</evidence>
<keyword evidence="2 5" id="KW-0690">Ribosome biogenesis</keyword>
<dbReference type="InterPro" id="IPR002676">
    <property type="entry name" value="RimM_N"/>
</dbReference>
<gene>
    <name evidence="5 8" type="primary">rimM</name>
    <name evidence="8" type="ORF">JYU06_04790</name>
</gene>
<dbReference type="InterPro" id="IPR011033">
    <property type="entry name" value="PRC_barrel-like_sf"/>
</dbReference>
<comment type="function">
    <text evidence="5">An accessory protein needed during the final step in the assembly of 30S ribosomal subunit, possibly for assembly of the head region. Essential for efficient processing of 16S rRNA. May be needed both before and after RbfA during the maturation of 16S rRNA. It has affinity for free ribosomal 30S subunits but not for 70S ribosomes.</text>
</comment>
<dbReference type="Pfam" id="PF01782">
    <property type="entry name" value="RimM"/>
    <property type="match status" value="1"/>
</dbReference>
<keyword evidence="9" id="KW-1185">Reference proteome</keyword>
<feature type="domain" description="Ribosome maturation factor RimM PRC barrel" evidence="7">
    <location>
        <begin position="110"/>
        <end position="160"/>
    </location>
</feature>
<evidence type="ECO:0000256" key="2">
    <source>
        <dbReference type="ARBA" id="ARBA00022517"/>
    </source>
</evidence>
<keyword evidence="1 5" id="KW-0963">Cytoplasm</keyword>
<dbReference type="NCBIfam" id="TIGR02273">
    <property type="entry name" value="16S_RimM"/>
    <property type="match status" value="1"/>
</dbReference>
<feature type="domain" description="RimM N-terminal" evidence="6">
    <location>
        <begin position="15"/>
        <end position="97"/>
    </location>
</feature>
<dbReference type="InterPro" id="IPR036976">
    <property type="entry name" value="RimM_N_sf"/>
</dbReference>
<evidence type="ECO:0000256" key="5">
    <source>
        <dbReference type="HAMAP-Rule" id="MF_00014"/>
    </source>
</evidence>
<name>A0ABS3AVX1_9BACT</name>
<dbReference type="Proteomes" id="UP000717534">
    <property type="component" value="Unassembled WGS sequence"/>
</dbReference>
<dbReference type="InterPro" id="IPR011961">
    <property type="entry name" value="RimM"/>
</dbReference>
<accession>A0ABS3AVX1</accession>